<keyword evidence="7 12" id="KW-0067">ATP-binding</keyword>
<dbReference type="GO" id="GO:0016874">
    <property type="term" value="F:ligase activity"/>
    <property type="evidence" value="ECO:0007669"/>
    <property type="project" value="UniProtKB-KW"/>
</dbReference>
<feature type="binding site" evidence="12">
    <location>
        <position position="284"/>
    </location>
    <ligand>
        <name>L-serine</name>
        <dbReference type="ChEBI" id="CHEBI:33384"/>
    </ligand>
</feature>
<feature type="domain" description="Aminoacyl-transfer RNA synthetases class-II family profile" evidence="14">
    <location>
        <begin position="172"/>
        <end position="409"/>
    </location>
</feature>
<dbReference type="InterPro" id="IPR002317">
    <property type="entry name" value="Ser-tRNA-ligase_type_1"/>
</dbReference>
<comment type="function">
    <text evidence="12">Catalyzes the attachment of serine to tRNA(Ser). Is also able to aminoacylate tRNA(Sec) with serine, to form the misacylated tRNA L-seryl-tRNA(Sec), which will be further converted into selenocysteinyl-tRNA(Sec).</text>
</comment>
<keyword evidence="5 12" id="KW-0436">Ligase</keyword>
<comment type="catalytic activity">
    <reaction evidence="10 12">
        <text>tRNA(Sec) + L-serine + ATP = L-seryl-tRNA(Sec) + AMP + diphosphate + H(+)</text>
        <dbReference type="Rhea" id="RHEA:42580"/>
        <dbReference type="Rhea" id="RHEA-COMP:9742"/>
        <dbReference type="Rhea" id="RHEA-COMP:10128"/>
        <dbReference type="ChEBI" id="CHEBI:15378"/>
        <dbReference type="ChEBI" id="CHEBI:30616"/>
        <dbReference type="ChEBI" id="CHEBI:33019"/>
        <dbReference type="ChEBI" id="CHEBI:33384"/>
        <dbReference type="ChEBI" id="CHEBI:78442"/>
        <dbReference type="ChEBI" id="CHEBI:78533"/>
        <dbReference type="ChEBI" id="CHEBI:456215"/>
        <dbReference type="EC" id="6.1.1.11"/>
    </reaction>
</comment>
<evidence type="ECO:0000256" key="1">
    <source>
        <dbReference type="ARBA" id="ARBA00004496"/>
    </source>
</evidence>
<gene>
    <name evidence="12" type="primary">serS</name>
    <name evidence="15" type="ORF">CKO28_09935</name>
</gene>
<evidence type="ECO:0000256" key="10">
    <source>
        <dbReference type="ARBA" id="ARBA00047929"/>
    </source>
</evidence>
<evidence type="ECO:0000256" key="11">
    <source>
        <dbReference type="ARBA" id="ARBA00048823"/>
    </source>
</evidence>
<dbReference type="InterPro" id="IPR006195">
    <property type="entry name" value="aa-tRNA-synth_II"/>
</dbReference>
<dbReference type="InterPro" id="IPR033729">
    <property type="entry name" value="SerRS_core"/>
</dbReference>
<accession>A0ABS1DD12</accession>
<evidence type="ECO:0000256" key="7">
    <source>
        <dbReference type="ARBA" id="ARBA00022840"/>
    </source>
</evidence>
<feature type="binding site" evidence="12">
    <location>
        <begin position="230"/>
        <end position="232"/>
    </location>
    <ligand>
        <name>L-serine</name>
        <dbReference type="ChEBI" id="CHEBI:33384"/>
    </ligand>
</feature>
<name>A0ABS1DD12_9PROT</name>
<feature type="binding site" evidence="12">
    <location>
        <begin position="348"/>
        <end position="351"/>
    </location>
    <ligand>
        <name>ATP</name>
        <dbReference type="ChEBI" id="CHEBI:30616"/>
    </ligand>
</feature>
<evidence type="ECO:0000256" key="5">
    <source>
        <dbReference type="ARBA" id="ARBA00022598"/>
    </source>
</evidence>
<evidence type="ECO:0000256" key="2">
    <source>
        <dbReference type="ARBA" id="ARBA00005045"/>
    </source>
</evidence>
<evidence type="ECO:0000259" key="14">
    <source>
        <dbReference type="PROSITE" id="PS50862"/>
    </source>
</evidence>
<comment type="pathway">
    <text evidence="2 12">Aminoacyl-tRNA biosynthesis; selenocysteinyl-tRNA(Sec) biosynthesis; L-seryl-tRNA(Sec) from L-serine and tRNA(Sec): step 1/1.</text>
</comment>
<evidence type="ECO:0000256" key="4">
    <source>
        <dbReference type="ARBA" id="ARBA00022490"/>
    </source>
</evidence>
<dbReference type="InterPro" id="IPR002314">
    <property type="entry name" value="aa-tRNA-synt_IIb"/>
</dbReference>
<evidence type="ECO:0000256" key="3">
    <source>
        <dbReference type="ARBA" id="ARBA00010728"/>
    </source>
</evidence>
<evidence type="ECO:0000256" key="12">
    <source>
        <dbReference type="HAMAP-Rule" id="MF_00176"/>
    </source>
</evidence>
<dbReference type="CDD" id="cd00770">
    <property type="entry name" value="SerRS_core"/>
    <property type="match status" value="1"/>
</dbReference>
<dbReference type="HAMAP" id="MF_00176">
    <property type="entry name" value="Ser_tRNA_synth_type1"/>
    <property type="match status" value="1"/>
</dbReference>
<organism evidence="15 16">
    <name type="scientific">Rhodovibrio sodomensis</name>
    <dbReference type="NCBI Taxonomy" id="1088"/>
    <lineage>
        <taxon>Bacteria</taxon>
        <taxon>Pseudomonadati</taxon>
        <taxon>Pseudomonadota</taxon>
        <taxon>Alphaproteobacteria</taxon>
        <taxon>Rhodospirillales</taxon>
        <taxon>Rhodovibrionaceae</taxon>
        <taxon>Rhodovibrio</taxon>
    </lineage>
</organism>
<dbReference type="EC" id="6.1.1.11" evidence="12"/>
<sequence length="429" mass="47530">MHDLKWIREQPDTFDAAMARRGLAPQSPRLLELDRERRRLHQDLQEMQTRRNEASKEIGQQMKAGEQDAAGRAKQEVADLKRRMGEVEAREQQLQGELDDLLAGLPNALADDVPDGEDDGDNVLVRSWGTPHTPDPAKQHFELGEATGEMDFELAAKLSGSRFVVMKGEVARLHRALGQFMVDLQSNAHGYQEVNPPVLLRDDALYGTGQLPKFGDDLFRTTNGFWLSPTAEVPLTNLMADEIVAEGDLPIRYTALTLCFRAEAGAAGKDTRGMLRQHQFEKCEMVSIAHPDTSWDELERMVGCAEAVLQKLELPYRVVTLCSGDTGAAARKTYDLEVWLPGQGLYREISSCSNTGDYQARRMKARYRPAEGKGTRFVHTLNGSGIAVGRALIAVLENHQQPDGSVRIPEALRPYMGGRETILAGGTPA</sequence>
<comment type="similarity">
    <text evidence="3 12">Belongs to the class-II aminoacyl-tRNA synthetase family. Type-1 seryl-tRNA synthetase subfamily.</text>
</comment>
<comment type="caution">
    <text evidence="12">Lacks conserved residue(s) required for the propagation of feature annotation.</text>
</comment>
<dbReference type="InterPro" id="IPR010978">
    <property type="entry name" value="tRNA-bd_arm"/>
</dbReference>
<keyword evidence="6 12" id="KW-0547">Nucleotide-binding</keyword>
<dbReference type="SUPFAM" id="SSF46589">
    <property type="entry name" value="tRNA-binding arm"/>
    <property type="match status" value="1"/>
</dbReference>
<keyword evidence="4 12" id="KW-0963">Cytoplasm</keyword>
<evidence type="ECO:0000256" key="9">
    <source>
        <dbReference type="ARBA" id="ARBA00023146"/>
    </source>
</evidence>
<keyword evidence="16" id="KW-1185">Reference proteome</keyword>
<dbReference type="PANTHER" id="PTHR43697">
    <property type="entry name" value="SERYL-TRNA SYNTHETASE"/>
    <property type="match status" value="1"/>
</dbReference>
<dbReference type="Gene3D" id="1.10.287.40">
    <property type="entry name" value="Serine-tRNA synthetase, tRNA binding domain"/>
    <property type="match status" value="1"/>
</dbReference>
<dbReference type="Gene3D" id="3.30.930.10">
    <property type="entry name" value="Bira Bifunctional Protein, Domain 2"/>
    <property type="match status" value="1"/>
</dbReference>
<dbReference type="Pfam" id="PF02403">
    <property type="entry name" value="Seryl_tRNA_N"/>
    <property type="match status" value="1"/>
</dbReference>
<comment type="subunit">
    <text evidence="12">Homodimer. The tRNA molecule binds across the dimer.</text>
</comment>
<evidence type="ECO:0000313" key="15">
    <source>
        <dbReference type="EMBL" id="MBK1668353.1"/>
    </source>
</evidence>
<dbReference type="NCBIfam" id="TIGR00414">
    <property type="entry name" value="serS"/>
    <property type="match status" value="1"/>
</dbReference>
<dbReference type="Pfam" id="PF00587">
    <property type="entry name" value="tRNA-synt_2b"/>
    <property type="match status" value="1"/>
</dbReference>
<dbReference type="InterPro" id="IPR015866">
    <property type="entry name" value="Ser-tRNA-synth_1_N"/>
</dbReference>
<dbReference type="PRINTS" id="PR00981">
    <property type="entry name" value="TRNASYNTHSER"/>
</dbReference>
<evidence type="ECO:0000256" key="6">
    <source>
        <dbReference type="ARBA" id="ARBA00022741"/>
    </source>
</evidence>
<feature type="binding site" evidence="12">
    <location>
        <begin position="261"/>
        <end position="263"/>
    </location>
    <ligand>
        <name>ATP</name>
        <dbReference type="ChEBI" id="CHEBI:30616"/>
    </ligand>
</feature>
<evidence type="ECO:0000256" key="8">
    <source>
        <dbReference type="ARBA" id="ARBA00022917"/>
    </source>
</evidence>
<dbReference type="InterPro" id="IPR042103">
    <property type="entry name" value="SerRS_1_N_sf"/>
</dbReference>
<dbReference type="PROSITE" id="PS50862">
    <property type="entry name" value="AA_TRNA_LIGASE_II"/>
    <property type="match status" value="1"/>
</dbReference>
<comment type="catalytic activity">
    <reaction evidence="11 12">
        <text>tRNA(Ser) + L-serine + ATP = L-seryl-tRNA(Ser) + AMP + diphosphate + H(+)</text>
        <dbReference type="Rhea" id="RHEA:12292"/>
        <dbReference type="Rhea" id="RHEA-COMP:9669"/>
        <dbReference type="Rhea" id="RHEA-COMP:9703"/>
        <dbReference type="ChEBI" id="CHEBI:15378"/>
        <dbReference type="ChEBI" id="CHEBI:30616"/>
        <dbReference type="ChEBI" id="CHEBI:33019"/>
        <dbReference type="ChEBI" id="CHEBI:33384"/>
        <dbReference type="ChEBI" id="CHEBI:78442"/>
        <dbReference type="ChEBI" id="CHEBI:78533"/>
        <dbReference type="ChEBI" id="CHEBI:456215"/>
        <dbReference type="EC" id="6.1.1.11"/>
    </reaction>
</comment>
<dbReference type="PANTHER" id="PTHR43697:SF1">
    <property type="entry name" value="SERINE--TRNA LIGASE"/>
    <property type="match status" value="1"/>
</dbReference>
<keyword evidence="9 12" id="KW-0030">Aminoacyl-tRNA synthetase</keyword>
<feature type="coiled-coil region" evidence="13">
    <location>
        <begin position="30"/>
        <end position="97"/>
    </location>
</feature>
<keyword evidence="8 12" id="KW-0648">Protein biosynthesis</keyword>
<evidence type="ECO:0000256" key="13">
    <source>
        <dbReference type="SAM" id="Coils"/>
    </source>
</evidence>
<proteinExistence type="inferred from homology"/>
<protein>
    <recommendedName>
        <fullName evidence="12">Serine--tRNA ligase</fullName>
        <ecNumber evidence="12">6.1.1.11</ecNumber>
    </recommendedName>
    <alternativeName>
        <fullName evidence="12">Seryl-tRNA synthetase</fullName>
        <shortName evidence="12">SerRS</shortName>
    </alternativeName>
    <alternativeName>
        <fullName evidence="12">Seryl-tRNA(Ser/Sec) synthetase</fullName>
    </alternativeName>
</protein>
<comment type="caution">
    <text evidence="15">The sequence shown here is derived from an EMBL/GenBank/DDBJ whole genome shotgun (WGS) entry which is preliminary data.</text>
</comment>
<comment type="subcellular location">
    <subcellularLocation>
        <location evidence="1 12">Cytoplasm</location>
    </subcellularLocation>
</comment>
<dbReference type="InterPro" id="IPR045864">
    <property type="entry name" value="aa-tRNA-synth_II/BPL/LPL"/>
</dbReference>
<keyword evidence="13" id="KW-0175">Coiled coil</keyword>
<dbReference type="PIRSF" id="PIRSF001529">
    <property type="entry name" value="Ser-tRNA-synth_IIa"/>
    <property type="match status" value="1"/>
</dbReference>
<dbReference type="Proteomes" id="UP001296873">
    <property type="component" value="Unassembled WGS sequence"/>
</dbReference>
<dbReference type="RefSeq" id="WP_200340657.1">
    <property type="nucleotide sequence ID" value="NZ_NRRL01000021.1"/>
</dbReference>
<feature type="binding site" evidence="12">
    <location>
        <position position="384"/>
    </location>
    <ligand>
        <name>L-serine</name>
        <dbReference type="ChEBI" id="CHEBI:33384"/>
    </ligand>
</feature>
<comment type="domain">
    <text evidence="12">Consists of two distinct domains, a catalytic core and a N-terminal extension that is involved in tRNA binding.</text>
</comment>
<dbReference type="EMBL" id="NRRL01000021">
    <property type="protein sequence ID" value="MBK1668353.1"/>
    <property type="molecule type" value="Genomic_DNA"/>
</dbReference>
<reference evidence="15 16" key="1">
    <citation type="journal article" date="2020" name="Microorganisms">
        <title>Osmotic Adaptation and Compatible Solute Biosynthesis of Phototrophic Bacteria as Revealed from Genome Analyses.</title>
        <authorList>
            <person name="Imhoff J.F."/>
            <person name="Rahn T."/>
            <person name="Kunzel S."/>
            <person name="Keller A."/>
            <person name="Neulinger S.C."/>
        </authorList>
    </citation>
    <scope>NUCLEOTIDE SEQUENCE [LARGE SCALE GENOMIC DNA]</scope>
    <source>
        <strain evidence="15 16">DSM 9895</strain>
    </source>
</reference>
<dbReference type="SUPFAM" id="SSF55681">
    <property type="entry name" value="Class II aaRS and biotin synthetases"/>
    <property type="match status" value="1"/>
</dbReference>
<evidence type="ECO:0000313" key="16">
    <source>
        <dbReference type="Proteomes" id="UP001296873"/>
    </source>
</evidence>